<comment type="caution">
    <text evidence="2">The sequence shown here is derived from an EMBL/GenBank/DDBJ whole genome shotgun (WGS) entry which is preliminary data.</text>
</comment>
<feature type="transmembrane region" description="Helical" evidence="1">
    <location>
        <begin position="571"/>
        <end position="591"/>
    </location>
</feature>
<evidence type="ECO:0000256" key="1">
    <source>
        <dbReference type="SAM" id="Phobius"/>
    </source>
</evidence>
<feature type="transmembrane region" description="Helical" evidence="1">
    <location>
        <begin position="644"/>
        <end position="662"/>
    </location>
</feature>
<proteinExistence type="predicted"/>
<evidence type="ECO:0000313" key="3">
    <source>
        <dbReference type="Proteomes" id="UP000785679"/>
    </source>
</evidence>
<dbReference type="EMBL" id="RRYP01000586">
    <property type="protein sequence ID" value="TNV87186.1"/>
    <property type="molecule type" value="Genomic_DNA"/>
</dbReference>
<keyword evidence="1" id="KW-1133">Transmembrane helix</keyword>
<name>A0A8J8TA98_HALGN</name>
<feature type="transmembrane region" description="Helical" evidence="1">
    <location>
        <begin position="545"/>
        <end position="565"/>
    </location>
</feature>
<dbReference type="AlphaFoldDB" id="A0A8J8TA98"/>
<keyword evidence="3" id="KW-1185">Reference proteome</keyword>
<accession>A0A8J8TA98</accession>
<evidence type="ECO:0000313" key="2">
    <source>
        <dbReference type="EMBL" id="TNV87186.1"/>
    </source>
</evidence>
<organism evidence="2 3">
    <name type="scientific">Halteria grandinella</name>
    <dbReference type="NCBI Taxonomy" id="5974"/>
    <lineage>
        <taxon>Eukaryota</taxon>
        <taxon>Sar</taxon>
        <taxon>Alveolata</taxon>
        <taxon>Ciliophora</taxon>
        <taxon>Intramacronucleata</taxon>
        <taxon>Spirotrichea</taxon>
        <taxon>Stichotrichia</taxon>
        <taxon>Sporadotrichida</taxon>
        <taxon>Halteriidae</taxon>
        <taxon>Halteria</taxon>
    </lineage>
</organism>
<sequence>MPKTTGFMAVLLQQMLNLGPPEFIQQLPMQIVILRGQTFTYTLPPIHDPDNDLYDCYIELASTKSFSTLNGLSIKFKPLSQHVSINPYFIQITLRDFNVNIQKKTMYTLKIFVNQTQSTQSQKSNYFVIDDGSDDGQSGNSSGKIQTTKVKLRLVEVTQNHRAKIRVTAKNYEKIMSQINNDSFTINITTKETLQQVNYSIESLDPPIIILKLDFIDPYTLSKMQDYDILAIRTTQQITVRSKKIEEVWVIGQVIKNFIPQQLTDSEWDQVQGIIQAGEYSSYVLISSNFLLNLFLQVLFNCLLCRSGILAYLFGLLNDISQVTMLALININIPGKAQTITKILMDFIYMDLLQTSLWIDYLIDTEDPDDEALCPSFALAGYNSASTINNLGSTFFFLLAIIGVQVFILLLKVANFLIPFKLTLKFDRYLSKVVFWNVPFRFLIQQYQSILISSLVCVYLQLNNLHLSYSDYVSKMQTTAQKLSAYSAIVMLLVATLLPFVMAIIIRRYRIYRQLRSQSFQAKFGTLMEGLKAIRRQRLQVHQILGLYWNSLTLARWALSIAIFVHFKEQASLQVILMLVLSLVYTSLLAYSKPFQTGDTRAQGGFFMINENHFKIVNEIFVTYYLILLMMLTDINTYVDLRAIFGMIELGIIGACVLTNVIKGALTIKS</sequence>
<feature type="transmembrane region" description="Helical" evidence="1">
    <location>
        <begin position="483"/>
        <end position="506"/>
    </location>
</feature>
<gene>
    <name evidence="2" type="ORF">FGO68_gene1863</name>
</gene>
<keyword evidence="1" id="KW-0472">Membrane</keyword>
<feature type="transmembrane region" description="Helical" evidence="1">
    <location>
        <begin position="612"/>
        <end position="632"/>
    </location>
</feature>
<dbReference type="Proteomes" id="UP000785679">
    <property type="component" value="Unassembled WGS sequence"/>
</dbReference>
<feature type="transmembrane region" description="Helical" evidence="1">
    <location>
        <begin position="395"/>
        <end position="418"/>
    </location>
</feature>
<keyword evidence="1" id="KW-0812">Transmembrane</keyword>
<protein>
    <recommendedName>
        <fullName evidence="4">TRP C-terminal domain-containing protein</fullName>
    </recommendedName>
</protein>
<reference evidence="2" key="1">
    <citation type="submission" date="2019-06" db="EMBL/GenBank/DDBJ databases">
        <authorList>
            <person name="Zheng W."/>
        </authorList>
    </citation>
    <scope>NUCLEOTIDE SEQUENCE</scope>
    <source>
        <strain evidence="2">QDHG01</strain>
    </source>
</reference>
<evidence type="ECO:0008006" key="4">
    <source>
        <dbReference type="Google" id="ProtNLM"/>
    </source>
</evidence>